<keyword evidence="3" id="KW-1185">Reference proteome</keyword>
<gene>
    <name evidence="2" type="ORF">NEUTE1DRAFT_102768</name>
</gene>
<dbReference type="GeneID" id="20821950"/>
<accession>F8MTK2</accession>
<sequence length="109" mass="12290">MGVNIKNPSHALSIPQNPRPVVLCPQWLFQGPGDAQDRTASRSAPPWSPAERRGVGTKGHRPRRGGEQGSYPRRGSPCLLKRRKRSENSSSTTKHPWTPERTPKFKWEK</sequence>
<dbReference type="EMBL" id="GL891306">
    <property type="protein sequence ID" value="EGO55334.1"/>
    <property type="molecule type" value="Genomic_DNA"/>
</dbReference>
<feature type="region of interest" description="Disordered" evidence="1">
    <location>
        <begin position="27"/>
        <end position="109"/>
    </location>
</feature>
<feature type="compositionally biased region" description="Basic and acidic residues" evidence="1">
    <location>
        <begin position="97"/>
        <end position="109"/>
    </location>
</feature>
<dbReference type="VEuPathDB" id="FungiDB:NEUTE1DRAFT_102768"/>
<reference evidence="3" key="1">
    <citation type="journal article" date="2011" name="Genetics">
        <title>Massive changes in genome architecture accompany the transition to self-fertility in the filamentous fungus Neurospora tetrasperma.</title>
        <authorList>
            <person name="Ellison C.E."/>
            <person name="Stajich J.E."/>
            <person name="Jacobson D.J."/>
            <person name="Natvig D.O."/>
            <person name="Lapidus A."/>
            <person name="Foster B."/>
            <person name="Aerts A."/>
            <person name="Riley R."/>
            <person name="Lindquist E.A."/>
            <person name="Grigoriev I.V."/>
            <person name="Taylor J.W."/>
        </authorList>
    </citation>
    <scope>NUCLEOTIDE SEQUENCE [LARGE SCALE GENOMIC DNA]</scope>
    <source>
        <strain evidence="3">FGSC 2508 / P0657</strain>
    </source>
</reference>
<dbReference type="Proteomes" id="UP000008065">
    <property type="component" value="Unassembled WGS sequence"/>
</dbReference>
<dbReference type="AlphaFoldDB" id="F8MTK2"/>
<dbReference type="RefSeq" id="XP_009853177.1">
    <property type="nucleotide sequence ID" value="XM_009854875.1"/>
</dbReference>
<evidence type="ECO:0000313" key="2">
    <source>
        <dbReference type="EMBL" id="EGO55334.1"/>
    </source>
</evidence>
<proteinExistence type="predicted"/>
<dbReference type="KEGG" id="nte:NEUTE1DRAFT102768"/>
<dbReference type="HOGENOM" id="CLU_2184679_0_0_1"/>
<name>F8MTK2_NEUT8</name>
<evidence type="ECO:0000256" key="1">
    <source>
        <dbReference type="SAM" id="MobiDB-lite"/>
    </source>
</evidence>
<protein>
    <submittedName>
        <fullName evidence="2">Uncharacterized protein</fullName>
    </submittedName>
</protein>
<organism evidence="2 3">
    <name type="scientific">Neurospora tetrasperma (strain FGSC 2508 / ATCC MYA-4615 / P0657)</name>
    <dbReference type="NCBI Taxonomy" id="510951"/>
    <lineage>
        <taxon>Eukaryota</taxon>
        <taxon>Fungi</taxon>
        <taxon>Dikarya</taxon>
        <taxon>Ascomycota</taxon>
        <taxon>Pezizomycotina</taxon>
        <taxon>Sordariomycetes</taxon>
        <taxon>Sordariomycetidae</taxon>
        <taxon>Sordariales</taxon>
        <taxon>Sordariaceae</taxon>
        <taxon>Neurospora</taxon>
    </lineage>
</organism>
<evidence type="ECO:0000313" key="3">
    <source>
        <dbReference type="Proteomes" id="UP000008065"/>
    </source>
</evidence>